<dbReference type="InterPro" id="IPR039248">
    <property type="entry name" value="Ptase_RsbX"/>
</dbReference>
<dbReference type="InterPro" id="IPR036457">
    <property type="entry name" value="PPM-type-like_dom_sf"/>
</dbReference>
<organism evidence="2 3">
    <name type="scientific">Heyndrickxia camelliae</name>
    <dbReference type="NCBI Taxonomy" id="1707093"/>
    <lineage>
        <taxon>Bacteria</taxon>
        <taxon>Bacillati</taxon>
        <taxon>Bacillota</taxon>
        <taxon>Bacilli</taxon>
        <taxon>Bacillales</taxon>
        <taxon>Bacillaceae</taxon>
        <taxon>Heyndrickxia</taxon>
    </lineage>
</organism>
<dbReference type="SUPFAM" id="SSF81606">
    <property type="entry name" value="PP2C-like"/>
    <property type="match status" value="1"/>
</dbReference>
<dbReference type="RefSeq" id="WP_101356686.1">
    <property type="nucleotide sequence ID" value="NZ_PIQO01000038.1"/>
</dbReference>
<reference evidence="2 3" key="1">
    <citation type="submission" date="2017-11" db="EMBL/GenBank/DDBJ databases">
        <title>Bacillus camelliae sp. nov., isolated from pu'er tea.</title>
        <authorList>
            <person name="Niu L."/>
        </authorList>
    </citation>
    <scope>NUCLEOTIDE SEQUENCE [LARGE SCALE GENOMIC DNA]</scope>
    <source>
        <strain evidence="2 3">7578-1</strain>
    </source>
</reference>
<accession>A0A2N3LD57</accession>
<evidence type="ECO:0000313" key="3">
    <source>
        <dbReference type="Proteomes" id="UP000233440"/>
    </source>
</evidence>
<dbReference type="Pfam" id="PF07228">
    <property type="entry name" value="SpoIIE"/>
    <property type="match status" value="1"/>
</dbReference>
<evidence type="ECO:0000259" key="1">
    <source>
        <dbReference type="SMART" id="SM00331"/>
    </source>
</evidence>
<dbReference type="AlphaFoldDB" id="A0A2N3LD57"/>
<gene>
    <name evidence="2" type="ORF">CWO92_23860</name>
</gene>
<dbReference type="Proteomes" id="UP000233440">
    <property type="component" value="Unassembled WGS sequence"/>
</dbReference>
<dbReference type="InterPro" id="IPR001932">
    <property type="entry name" value="PPM-type_phosphatase-like_dom"/>
</dbReference>
<evidence type="ECO:0000313" key="2">
    <source>
        <dbReference type="EMBL" id="PKR82529.1"/>
    </source>
</evidence>
<dbReference type="PANTHER" id="PTHR35801">
    <property type="entry name" value="PHOSPHOSERINE PHOSPHATASE RSBX"/>
    <property type="match status" value="1"/>
</dbReference>
<dbReference type="EMBL" id="PIQO01000038">
    <property type="protein sequence ID" value="PKR82529.1"/>
    <property type="molecule type" value="Genomic_DNA"/>
</dbReference>
<dbReference type="SMART" id="SM00331">
    <property type="entry name" value="PP2C_SIG"/>
    <property type="match status" value="1"/>
</dbReference>
<dbReference type="OrthoDB" id="1090916at2"/>
<keyword evidence="3" id="KW-1185">Reference proteome</keyword>
<sequence>MMQLQHYLMEAYAFQTAKEGKEYCGDSFYMSVNNNTFLCVLADGLGSGKAAFEASSSVVEYVKENQEMDVNSLIYNSNKLLVNKRGAAVSIMKINLQKRELIYSGVGNIRCYLYTPSGKTTYPLSVTGYLSGRPQTFRTQCFSYEANSRFLLHSDGVSLSNAKSFMQSGRPLDTLANEIKRDYIRKTDDCTCILGSLL</sequence>
<comment type="caution">
    <text evidence="2">The sequence shown here is derived from an EMBL/GenBank/DDBJ whole genome shotgun (WGS) entry which is preliminary data.</text>
</comment>
<dbReference type="PANTHER" id="PTHR35801:SF1">
    <property type="entry name" value="PHOSPHOSERINE PHOSPHATASE RSBX"/>
    <property type="match status" value="1"/>
</dbReference>
<feature type="domain" description="PPM-type phosphatase" evidence="1">
    <location>
        <begin position="8"/>
        <end position="197"/>
    </location>
</feature>
<proteinExistence type="predicted"/>
<name>A0A2N3LD57_9BACI</name>
<dbReference type="Gene3D" id="3.60.40.10">
    <property type="entry name" value="PPM-type phosphatase domain"/>
    <property type="match status" value="1"/>
</dbReference>
<protein>
    <submittedName>
        <fullName evidence="2">Phosphoserine phosphatase</fullName>
    </submittedName>
</protein>